<evidence type="ECO:0000259" key="4">
    <source>
        <dbReference type="PROSITE" id="PS51635"/>
    </source>
</evidence>
<dbReference type="Pfam" id="PF19143">
    <property type="entry name" value="Omp85_2"/>
    <property type="match status" value="1"/>
</dbReference>
<sequence>MKRPPCLLFQLLLFLLFCSLPFSVSAQSAEHSRPRVGVVLSGGGAKGVAHIGVLRALEEAHVPIDYIAGTSMGAIVGGLYAMGYTTAELDTLVRTQDWEFLLSDKTPRRQLSPVQRERAERYVLSIPLSRSARPELTGLVRGRNLGNLLARLTVGYHDSISFAQLPIPFACVATNLANGDEIVFRNGIPATAIRASMAIPGAFTPVIWQGKTLVDGGMVNNFPVDVARKMGADIVIGSTVQRTFADTMETGGLQAVIHQLISIASRRKFEDNIRNCDIHIRVNPKGVSTMDFTAASIDTMLRRGYQAALQQQPALRQLMQRLYPDTADASQQMRPYVPAHGLPAVFPIARIRFDKVTPAEERAIRRATGLCDSTDVTQAQIEQAVLLLNGRFLYLDANYSLNENDNRYDLVFHAHRRLASQVGVGARFDTEELASLLLDADVVFKTRVPSELEVSTRLSEQYAVRASYTIEPLLNRQLNFYYDFRHRDMDVYQKGNRAYNLVYQQQQAGLSFAYRQTRNFDAELGVQIVRHDFNDILLDEAAADTATGLRSDTYFTGFFRLRYNSQDRSHYPTIGSKFFAEYAFTTDNLTHLRRPHSFSSVLASWETVFPLTPRWALLPRFSTRMLLAPKVPFLFRNAIGGYTAGKYVDQQLPFVGLSHWEAVRNVFVMADFRLRYHFLQRHYATCLGALLAEHRDFRHLRRAAYHYGVGLQYGYDSKFGPVEAGIAYSGRCRKPKFYLSVGFDF</sequence>
<dbReference type="PROSITE" id="PS51635">
    <property type="entry name" value="PNPLA"/>
    <property type="match status" value="1"/>
</dbReference>
<dbReference type="InterPro" id="IPR016035">
    <property type="entry name" value="Acyl_Trfase/lysoPLipase"/>
</dbReference>
<protein>
    <submittedName>
        <fullName evidence="5">Patatin family phospholipase</fullName>
    </submittedName>
</protein>
<dbReference type="PANTHER" id="PTHR14226">
    <property type="entry name" value="NEUROPATHY TARGET ESTERASE/SWISS CHEESE D.MELANOGASTER"/>
    <property type="match status" value="1"/>
</dbReference>
<keyword evidence="1" id="KW-0378">Hydrolase</keyword>
<dbReference type="Pfam" id="PF01734">
    <property type="entry name" value="Patatin"/>
    <property type="match status" value="1"/>
</dbReference>
<dbReference type="CDD" id="cd07205">
    <property type="entry name" value="Pat_PNPLA6_PNPLA7_NTE1_like"/>
    <property type="match status" value="1"/>
</dbReference>
<gene>
    <name evidence="5" type="ORF">EVA_21632</name>
</gene>
<keyword evidence="2" id="KW-0442">Lipid degradation</keyword>
<evidence type="ECO:0000256" key="2">
    <source>
        <dbReference type="ARBA" id="ARBA00022963"/>
    </source>
</evidence>
<accession>J9F717</accession>
<name>J9F717_9ZZZZ</name>
<proteinExistence type="predicted"/>
<dbReference type="SUPFAM" id="SSF52151">
    <property type="entry name" value="FabD/lysophospholipase-like"/>
    <property type="match status" value="1"/>
</dbReference>
<dbReference type="InterPro" id="IPR002641">
    <property type="entry name" value="PNPLA_dom"/>
</dbReference>
<dbReference type="Gene3D" id="3.40.1090.10">
    <property type="entry name" value="Cytosolic phospholipase A2 catalytic domain"/>
    <property type="match status" value="2"/>
</dbReference>
<dbReference type="EMBL" id="AMCI01008950">
    <property type="protein sequence ID" value="EJW90263.1"/>
    <property type="molecule type" value="Genomic_DNA"/>
</dbReference>
<feature type="domain" description="PNPLA" evidence="4">
    <location>
        <begin position="38"/>
        <end position="228"/>
    </location>
</feature>
<reference evidence="5" key="1">
    <citation type="journal article" date="2012" name="PLoS ONE">
        <title>Gene sets for utilization of primary and secondary nutrition supplies in the distal gut of endangered iberian lynx.</title>
        <authorList>
            <person name="Alcaide M."/>
            <person name="Messina E."/>
            <person name="Richter M."/>
            <person name="Bargiela R."/>
            <person name="Peplies J."/>
            <person name="Huws S.A."/>
            <person name="Newbold C.J."/>
            <person name="Golyshin P.N."/>
            <person name="Simon M.A."/>
            <person name="Lopez G."/>
            <person name="Yakimov M.M."/>
            <person name="Ferrer M."/>
        </authorList>
    </citation>
    <scope>NUCLEOTIDE SEQUENCE</scope>
</reference>
<evidence type="ECO:0000256" key="1">
    <source>
        <dbReference type="ARBA" id="ARBA00022801"/>
    </source>
</evidence>
<dbReference type="AlphaFoldDB" id="J9F717"/>
<evidence type="ECO:0000313" key="5">
    <source>
        <dbReference type="EMBL" id="EJW90263.1"/>
    </source>
</evidence>
<dbReference type="InterPro" id="IPR043864">
    <property type="entry name" value="Omp85-like_dom"/>
</dbReference>
<evidence type="ECO:0000256" key="3">
    <source>
        <dbReference type="ARBA" id="ARBA00023098"/>
    </source>
</evidence>
<dbReference type="GO" id="GO:0016787">
    <property type="term" value="F:hydrolase activity"/>
    <property type="evidence" value="ECO:0007669"/>
    <property type="project" value="UniProtKB-KW"/>
</dbReference>
<dbReference type="InterPro" id="IPR050301">
    <property type="entry name" value="NTE"/>
</dbReference>
<dbReference type="Gene3D" id="2.40.160.50">
    <property type="entry name" value="membrane protein fhac: a member of the omp85/tpsb transporter family"/>
    <property type="match status" value="1"/>
</dbReference>
<comment type="caution">
    <text evidence="5">The sequence shown here is derived from an EMBL/GenBank/DDBJ whole genome shotgun (WGS) entry which is preliminary data.</text>
</comment>
<dbReference type="PANTHER" id="PTHR14226:SF76">
    <property type="entry name" value="NTE FAMILY PROTEIN RSSA"/>
    <property type="match status" value="1"/>
</dbReference>
<dbReference type="GO" id="GO:0016042">
    <property type="term" value="P:lipid catabolic process"/>
    <property type="evidence" value="ECO:0007669"/>
    <property type="project" value="UniProtKB-KW"/>
</dbReference>
<organism evidence="5">
    <name type="scientific">gut metagenome</name>
    <dbReference type="NCBI Taxonomy" id="749906"/>
    <lineage>
        <taxon>unclassified sequences</taxon>
        <taxon>metagenomes</taxon>
        <taxon>organismal metagenomes</taxon>
    </lineage>
</organism>
<keyword evidence="3" id="KW-0443">Lipid metabolism</keyword>